<keyword evidence="1" id="KW-0238">DNA-binding</keyword>
<reference evidence="3 4" key="1">
    <citation type="submission" date="2016-10" db="EMBL/GenBank/DDBJ databases">
        <authorList>
            <person name="de Groot N.N."/>
        </authorList>
    </citation>
    <scope>NUCLEOTIDE SEQUENCE [LARGE SCALE GENOMIC DNA]</scope>
    <source>
        <strain evidence="3 4">S5-249</strain>
    </source>
</reference>
<dbReference type="RefSeq" id="WP_093312686.1">
    <property type="nucleotide sequence ID" value="NZ_FOZG01000001.1"/>
</dbReference>
<protein>
    <recommendedName>
        <fullName evidence="5">Phage integrase family protein</fullName>
    </recommendedName>
</protein>
<keyword evidence="2" id="KW-0233">DNA recombination</keyword>
<evidence type="ECO:0000313" key="4">
    <source>
        <dbReference type="Proteomes" id="UP000198824"/>
    </source>
</evidence>
<dbReference type="InterPro" id="IPR011010">
    <property type="entry name" value="DNA_brk_join_enz"/>
</dbReference>
<accession>A0A1I6K7Q8</accession>
<gene>
    <name evidence="3" type="ORF">SAMN05192580_1387</name>
</gene>
<dbReference type="InterPro" id="IPR013762">
    <property type="entry name" value="Integrase-like_cat_sf"/>
</dbReference>
<organism evidence="3 4">
    <name type="scientific">Sphingomonas jatrophae</name>
    <dbReference type="NCBI Taxonomy" id="1166337"/>
    <lineage>
        <taxon>Bacteria</taxon>
        <taxon>Pseudomonadati</taxon>
        <taxon>Pseudomonadota</taxon>
        <taxon>Alphaproteobacteria</taxon>
        <taxon>Sphingomonadales</taxon>
        <taxon>Sphingomonadaceae</taxon>
        <taxon>Sphingomonas</taxon>
    </lineage>
</organism>
<sequence>MARFTIPYLVVKPLAAGGFGYYWQPSPALTKKGWKAVNLGIAASDQDPERQAAARRRNDEVAAWRAGGAQPKAVKKFTRRHTVADLIAAFREHIDTRVEQGEVPVRQRNPTLGKPMSANTRKTYFSALNIVEIWATDRSKPGGDGNLPIASIDDKRVAAFRDGLMKPAKKGEAPRHHRAHNTLRVLRTLFEYGERNGMVQRGANPAAKFDLETPAPRDQVWDEAGGTADIDAFRHAAAAIGYPSLGLAVAIAEFTAQREADVLGLTPNNWQDVSLLIEPAVRSALADEAGVVMGFVLRQNKTKRPVGIPIVGPLRRDIEAAIAANRARAVPATTIIVDDVTERSWKTRQFIRKFNEARALAIAPTPEARAAGVDPRPSLEGLQFRDLRRTCVVRLGELGIADEGIASITGHSPRTIKKMLEIYMPRTTNRAAITILARHGDQRSARPAAKDGTAA</sequence>
<dbReference type="AlphaFoldDB" id="A0A1I6K7Q8"/>
<evidence type="ECO:0000313" key="3">
    <source>
        <dbReference type="EMBL" id="SFR86910.1"/>
    </source>
</evidence>
<dbReference type="SUPFAM" id="SSF56349">
    <property type="entry name" value="DNA breaking-rejoining enzymes"/>
    <property type="match status" value="1"/>
</dbReference>
<name>A0A1I6K7Q8_9SPHN</name>
<evidence type="ECO:0000256" key="1">
    <source>
        <dbReference type="ARBA" id="ARBA00023125"/>
    </source>
</evidence>
<dbReference type="GO" id="GO:0006310">
    <property type="term" value="P:DNA recombination"/>
    <property type="evidence" value="ECO:0007669"/>
    <property type="project" value="UniProtKB-KW"/>
</dbReference>
<dbReference type="STRING" id="1166337.SAMN05192580_1387"/>
<dbReference type="Gene3D" id="1.10.443.10">
    <property type="entry name" value="Intergrase catalytic core"/>
    <property type="match status" value="1"/>
</dbReference>
<keyword evidence="4" id="KW-1185">Reference proteome</keyword>
<evidence type="ECO:0000256" key="2">
    <source>
        <dbReference type="ARBA" id="ARBA00023172"/>
    </source>
</evidence>
<dbReference type="Gene3D" id="1.10.150.130">
    <property type="match status" value="1"/>
</dbReference>
<dbReference type="OrthoDB" id="7873969at2"/>
<proteinExistence type="predicted"/>
<dbReference type="InterPro" id="IPR010998">
    <property type="entry name" value="Integrase_recombinase_N"/>
</dbReference>
<dbReference type="GO" id="GO:0003677">
    <property type="term" value="F:DNA binding"/>
    <property type="evidence" value="ECO:0007669"/>
    <property type="project" value="UniProtKB-KW"/>
</dbReference>
<dbReference type="Proteomes" id="UP000198824">
    <property type="component" value="Unassembled WGS sequence"/>
</dbReference>
<dbReference type="EMBL" id="FOZG01000001">
    <property type="protein sequence ID" value="SFR86910.1"/>
    <property type="molecule type" value="Genomic_DNA"/>
</dbReference>
<dbReference type="GO" id="GO:0015074">
    <property type="term" value="P:DNA integration"/>
    <property type="evidence" value="ECO:0007669"/>
    <property type="project" value="InterPro"/>
</dbReference>
<evidence type="ECO:0008006" key="5">
    <source>
        <dbReference type="Google" id="ProtNLM"/>
    </source>
</evidence>